<reference evidence="2 3" key="1">
    <citation type="journal article" date="2016" name="Gut Pathog.">
        <title>Whole genome sequencing of "Faecalibaculum rodentium" ALO17, isolated from C57BL/6J laboratory mouse feces.</title>
        <authorList>
            <person name="Lim S."/>
            <person name="Chang D.H."/>
            <person name="Ahn S."/>
            <person name="Kim B.C."/>
        </authorList>
    </citation>
    <scope>NUCLEOTIDE SEQUENCE [LARGE SCALE GENOMIC DNA]</scope>
    <source>
        <strain evidence="2 3">Alo17</strain>
    </source>
</reference>
<evidence type="ECO:0000256" key="1">
    <source>
        <dbReference type="SAM" id="MobiDB-lite"/>
    </source>
</evidence>
<evidence type="ECO:0000313" key="3">
    <source>
        <dbReference type="Proteomes" id="UP000069771"/>
    </source>
</evidence>
<dbReference type="STRING" id="1702221.AALO17_03520"/>
<dbReference type="KEGG" id="fro:AALO17_03520"/>
<feature type="compositionally biased region" description="Basic and acidic residues" evidence="1">
    <location>
        <begin position="13"/>
        <end position="30"/>
    </location>
</feature>
<proteinExistence type="predicted"/>
<name>A0A140DS59_9FIRM</name>
<evidence type="ECO:0000313" key="2">
    <source>
        <dbReference type="EMBL" id="AMK53486.1"/>
    </source>
</evidence>
<organism evidence="2 3">
    <name type="scientific">Faecalibaculum rodentium</name>
    <dbReference type="NCBI Taxonomy" id="1702221"/>
    <lineage>
        <taxon>Bacteria</taxon>
        <taxon>Bacillati</taxon>
        <taxon>Bacillota</taxon>
        <taxon>Erysipelotrichia</taxon>
        <taxon>Erysipelotrichales</taxon>
        <taxon>Erysipelotrichaceae</taxon>
        <taxon>Faecalibaculum</taxon>
    </lineage>
</organism>
<dbReference type="EMBL" id="CP011391">
    <property type="protein sequence ID" value="AMK53486.1"/>
    <property type="molecule type" value="Genomic_DNA"/>
</dbReference>
<dbReference type="AlphaFoldDB" id="A0A140DS59"/>
<feature type="region of interest" description="Disordered" evidence="1">
    <location>
        <begin position="1"/>
        <end position="39"/>
    </location>
</feature>
<protein>
    <submittedName>
        <fullName evidence="2">Uncharacterized protein</fullName>
    </submittedName>
</protein>
<sequence>MDPVRNPAQSDGTNRRKQDGKRRVEQEHPSRVCRGHLLY</sequence>
<accession>A0A140DS59</accession>
<gene>
    <name evidence="2" type="ORF">AALO17_03520</name>
</gene>
<dbReference type="Proteomes" id="UP000069771">
    <property type="component" value="Chromosome"/>
</dbReference>
<keyword evidence="3" id="KW-1185">Reference proteome</keyword>